<gene>
    <name evidence="6" type="ORF">EPI10_030886</name>
</gene>
<comment type="caution">
    <text evidence="6">The sequence shown here is derived from an EMBL/GenBank/DDBJ whole genome shotgun (WGS) entry which is preliminary data.</text>
</comment>
<name>A0A5B6WYL9_9ROSI</name>
<organism evidence="6 7">
    <name type="scientific">Gossypium australe</name>
    <dbReference type="NCBI Taxonomy" id="47621"/>
    <lineage>
        <taxon>Eukaryota</taxon>
        <taxon>Viridiplantae</taxon>
        <taxon>Streptophyta</taxon>
        <taxon>Embryophyta</taxon>
        <taxon>Tracheophyta</taxon>
        <taxon>Spermatophyta</taxon>
        <taxon>Magnoliopsida</taxon>
        <taxon>eudicotyledons</taxon>
        <taxon>Gunneridae</taxon>
        <taxon>Pentapetalae</taxon>
        <taxon>rosids</taxon>
        <taxon>malvids</taxon>
        <taxon>Malvales</taxon>
        <taxon>Malvaceae</taxon>
        <taxon>Malvoideae</taxon>
        <taxon>Gossypium</taxon>
    </lineage>
</organism>
<keyword evidence="7" id="KW-1185">Reference proteome</keyword>
<keyword evidence="5" id="KW-0539">Nucleus</keyword>
<accession>A0A5B6WYL9</accession>
<dbReference type="PANTHER" id="PTHR46481">
    <property type="entry name" value="ZINC FINGER BED DOMAIN-CONTAINING PROTEIN 4"/>
    <property type="match status" value="1"/>
</dbReference>
<evidence type="ECO:0000313" key="7">
    <source>
        <dbReference type="Proteomes" id="UP000325315"/>
    </source>
</evidence>
<dbReference type="GO" id="GO:0008270">
    <property type="term" value="F:zinc ion binding"/>
    <property type="evidence" value="ECO:0007669"/>
    <property type="project" value="UniProtKB-KW"/>
</dbReference>
<dbReference type="Proteomes" id="UP000325315">
    <property type="component" value="Unassembled WGS sequence"/>
</dbReference>
<evidence type="ECO:0000256" key="3">
    <source>
        <dbReference type="ARBA" id="ARBA00022771"/>
    </source>
</evidence>
<evidence type="ECO:0000256" key="1">
    <source>
        <dbReference type="ARBA" id="ARBA00004123"/>
    </source>
</evidence>
<evidence type="ECO:0000256" key="4">
    <source>
        <dbReference type="ARBA" id="ARBA00022833"/>
    </source>
</evidence>
<dbReference type="AlphaFoldDB" id="A0A5B6WYL9"/>
<comment type="subcellular location">
    <subcellularLocation>
        <location evidence="1">Nucleus</location>
    </subcellularLocation>
</comment>
<evidence type="ECO:0000256" key="5">
    <source>
        <dbReference type="ARBA" id="ARBA00023242"/>
    </source>
</evidence>
<evidence type="ECO:0000256" key="2">
    <source>
        <dbReference type="ARBA" id="ARBA00022723"/>
    </source>
</evidence>
<dbReference type="GO" id="GO:0005634">
    <property type="term" value="C:nucleus"/>
    <property type="evidence" value="ECO:0007669"/>
    <property type="project" value="UniProtKB-SubCell"/>
</dbReference>
<keyword evidence="4" id="KW-0862">Zinc</keyword>
<sequence>MIDKAFTIIVVNASSNDFSMSYLKKKFTHIRTSILRGKYMHVRCITHIVNLVILDGLKGFNESVFHVIGVVRYVRQSPFRNFCLLLENFQTLTIKVFGYYVTSNRILDHISTMYSRLKE</sequence>
<dbReference type="PANTHER" id="PTHR46481:SF10">
    <property type="entry name" value="ZINC FINGER BED DOMAIN-CONTAINING PROTEIN 39"/>
    <property type="match status" value="1"/>
</dbReference>
<dbReference type="InterPro" id="IPR052035">
    <property type="entry name" value="ZnF_BED_domain_contain"/>
</dbReference>
<protein>
    <submittedName>
        <fullName evidence="6">Zinc finger BED domain-containing protein RICESLEEPER 2-like</fullName>
    </submittedName>
</protein>
<keyword evidence="3" id="KW-0863">Zinc-finger</keyword>
<dbReference type="OrthoDB" id="998233at2759"/>
<proteinExistence type="predicted"/>
<keyword evidence="2" id="KW-0479">Metal-binding</keyword>
<dbReference type="EMBL" id="SMMG02000001">
    <property type="protein sequence ID" value="KAA3487029.1"/>
    <property type="molecule type" value="Genomic_DNA"/>
</dbReference>
<reference evidence="7" key="1">
    <citation type="journal article" date="2019" name="Plant Biotechnol. J.">
        <title>Genome sequencing of the Australian wild diploid species Gossypium australe highlights disease resistance and delayed gland morphogenesis.</title>
        <authorList>
            <person name="Cai Y."/>
            <person name="Cai X."/>
            <person name="Wang Q."/>
            <person name="Wang P."/>
            <person name="Zhang Y."/>
            <person name="Cai C."/>
            <person name="Xu Y."/>
            <person name="Wang K."/>
            <person name="Zhou Z."/>
            <person name="Wang C."/>
            <person name="Geng S."/>
            <person name="Li B."/>
            <person name="Dong Q."/>
            <person name="Hou Y."/>
            <person name="Wang H."/>
            <person name="Ai P."/>
            <person name="Liu Z."/>
            <person name="Yi F."/>
            <person name="Sun M."/>
            <person name="An G."/>
            <person name="Cheng J."/>
            <person name="Zhang Y."/>
            <person name="Shi Q."/>
            <person name="Xie Y."/>
            <person name="Shi X."/>
            <person name="Chang Y."/>
            <person name="Huang F."/>
            <person name="Chen Y."/>
            <person name="Hong S."/>
            <person name="Mi L."/>
            <person name="Sun Q."/>
            <person name="Zhang L."/>
            <person name="Zhou B."/>
            <person name="Peng R."/>
            <person name="Zhang X."/>
            <person name="Liu F."/>
        </authorList>
    </citation>
    <scope>NUCLEOTIDE SEQUENCE [LARGE SCALE GENOMIC DNA]</scope>
    <source>
        <strain evidence="7">cv. PA1801</strain>
    </source>
</reference>
<evidence type="ECO:0000313" key="6">
    <source>
        <dbReference type="EMBL" id="KAA3487029.1"/>
    </source>
</evidence>